<accession>A0ABQ4Z6H3</accession>
<comment type="caution">
    <text evidence="1">The sequence shown here is derived from an EMBL/GenBank/DDBJ whole genome shotgun (WGS) entry which is preliminary data.</text>
</comment>
<protein>
    <recommendedName>
        <fullName evidence="3">CRAL-TRIO domain-containing protein</fullName>
    </recommendedName>
</protein>
<proteinExistence type="predicted"/>
<evidence type="ECO:0000313" key="2">
    <source>
        <dbReference type="Proteomes" id="UP001151760"/>
    </source>
</evidence>
<evidence type="ECO:0008006" key="3">
    <source>
        <dbReference type="Google" id="ProtNLM"/>
    </source>
</evidence>
<gene>
    <name evidence="1" type="ORF">Tco_0752320</name>
</gene>
<organism evidence="1 2">
    <name type="scientific">Tanacetum coccineum</name>
    <dbReference type="NCBI Taxonomy" id="301880"/>
    <lineage>
        <taxon>Eukaryota</taxon>
        <taxon>Viridiplantae</taxon>
        <taxon>Streptophyta</taxon>
        <taxon>Embryophyta</taxon>
        <taxon>Tracheophyta</taxon>
        <taxon>Spermatophyta</taxon>
        <taxon>Magnoliopsida</taxon>
        <taxon>eudicotyledons</taxon>
        <taxon>Gunneridae</taxon>
        <taxon>Pentapetalae</taxon>
        <taxon>asterids</taxon>
        <taxon>campanulids</taxon>
        <taxon>Asterales</taxon>
        <taxon>Asteraceae</taxon>
        <taxon>Asteroideae</taxon>
        <taxon>Anthemideae</taxon>
        <taxon>Anthemidinae</taxon>
        <taxon>Tanacetum</taxon>
    </lineage>
</organism>
<sequence>MMYKQKQRRVKNNPEDYFSKHKITEVVRITTDQPHGLDSMEQILVMRENDKPDSFSEFDFKYLNKNEIKDLYYLWRNKIVNYRETKLMISLITFIRSCVIWERVHDFQLGIESYQIKVNLTAPTLTFPGIEACEPYSIVDKPNTGLIYLNNKGEKQLMCLVEIVKFCDAMLEKVLKEVKLKIFQSEP</sequence>
<dbReference type="Proteomes" id="UP001151760">
    <property type="component" value="Unassembled WGS sequence"/>
</dbReference>
<keyword evidence="2" id="KW-1185">Reference proteome</keyword>
<dbReference type="EMBL" id="BQNB010011076">
    <property type="protein sequence ID" value="GJS85779.1"/>
    <property type="molecule type" value="Genomic_DNA"/>
</dbReference>
<reference evidence="1" key="1">
    <citation type="journal article" date="2022" name="Int. J. Mol. Sci.">
        <title>Draft Genome of Tanacetum Coccineum: Genomic Comparison of Closely Related Tanacetum-Family Plants.</title>
        <authorList>
            <person name="Yamashiro T."/>
            <person name="Shiraishi A."/>
            <person name="Nakayama K."/>
            <person name="Satake H."/>
        </authorList>
    </citation>
    <scope>NUCLEOTIDE SEQUENCE</scope>
</reference>
<name>A0ABQ4Z6H3_9ASTR</name>
<reference evidence="1" key="2">
    <citation type="submission" date="2022-01" db="EMBL/GenBank/DDBJ databases">
        <authorList>
            <person name="Yamashiro T."/>
            <person name="Shiraishi A."/>
            <person name="Satake H."/>
            <person name="Nakayama K."/>
        </authorList>
    </citation>
    <scope>NUCLEOTIDE SEQUENCE</scope>
</reference>
<evidence type="ECO:0000313" key="1">
    <source>
        <dbReference type="EMBL" id="GJS85779.1"/>
    </source>
</evidence>